<gene>
    <name evidence="2" type="ORF">Pflav_036380</name>
</gene>
<keyword evidence="3" id="KW-1185">Reference proteome</keyword>
<dbReference type="KEGG" id="pfla:Pflav_036380"/>
<dbReference type="AlphaFoldDB" id="A0A6F8XU10"/>
<reference evidence="2 3" key="1">
    <citation type="submission" date="2020-03" db="EMBL/GenBank/DDBJ databases">
        <title>Whole genome shotgun sequence of Phytohabitans flavus NBRC 107702.</title>
        <authorList>
            <person name="Komaki H."/>
            <person name="Tamura T."/>
        </authorList>
    </citation>
    <scope>NUCLEOTIDE SEQUENCE [LARGE SCALE GENOMIC DNA]</scope>
    <source>
        <strain evidence="2 3">NBRC 107702</strain>
    </source>
</reference>
<proteinExistence type="predicted"/>
<reference evidence="2 3" key="2">
    <citation type="submission" date="2020-03" db="EMBL/GenBank/DDBJ databases">
        <authorList>
            <person name="Ichikawa N."/>
            <person name="Kimura A."/>
            <person name="Kitahashi Y."/>
            <person name="Uohara A."/>
        </authorList>
    </citation>
    <scope>NUCLEOTIDE SEQUENCE [LARGE SCALE GENOMIC DNA]</scope>
    <source>
        <strain evidence="2 3">NBRC 107702</strain>
    </source>
</reference>
<evidence type="ECO:0000256" key="1">
    <source>
        <dbReference type="SAM" id="MobiDB-lite"/>
    </source>
</evidence>
<dbReference type="EMBL" id="AP022870">
    <property type="protein sequence ID" value="BCB77228.1"/>
    <property type="molecule type" value="Genomic_DNA"/>
</dbReference>
<feature type="region of interest" description="Disordered" evidence="1">
    <location>
        <begin position="37"/>
        <end position="60"/>
    </location>
</feature>
<evidence type="ECO:0000313" key="2">
    <source>
        <dbReference type="EMBL" id="BCB77228.1"/>
    </source>
</evidence>
<accession>A0A6F8XU10</accession>
<evidence type="ECO:0000313" key="3">
    <source>
        <dbReference type="Proteomes" id="UP000502508"/>
    </source>
</evidence>
<organism evidence="2 3">
    <name type="scientific">Phytohabitans flavus</name>
    <dbReference type="NCBI Taxonomy" id="1076124"/>
    <lineage>
        <taxon>Bacteria</taxon>
        <taxon>Bacillati</taxon>
        <taxon>Actinomycetota</taxon>
        <taxon>Actinomycetes</taxon>
        <taxon>Micromonosporales</taxon>
        <taxon>Micromonosporaceae</taxon>
    </lineage>
</organism>
<dbReference type="RefSeq" id="WP_173037075.1">
    <property type="nucleotide sequence ID" value="NZ_AP022870.1"/>
</dbReference>
<dbReference type="Proteomes" id="UP000502508">
    <property type="component" value="Chromosome"/>
</dbReference>
<protein>
    <submittedName>
        <fullName evidence="2">Uncharacterized protein</fullName>
    </submittedName>
</protein>
<sequence>MDWYRDRDPGMYGRYDDTGDARCPICYVPPGAPHMNSCDDTGTWRGDTPGEATRADEWEN</sequence>
<name>A0A6F8XU10_9ACTN</name>